<evidence type="ECO:0000313" key="2">
    <source>
        <dbReference type="EMBL" id="MBB5353046.1"/>
    </source>
</evidence>
<organism evidence="2 3">
    <name type="scientific">Haloferula luteola</name>
    <dbReference type="NCBI Taxonomy" id="595692"/>
    <lineage>
        <taxon>Bacteria</taxon>
        <taxon>Pseudomonadati</taxon>
        <taxon>Verrucomicrobiota</taxon>
        <taxon>Verrucomicrobiia</taxon>
        <taxon>Verrucomicrobiales</taxon>
        <taxon>Verrucomicrobiaceae</taxon>
        <taxon>Haloferula</taxon>
    </lineage>
</organism>
<comment type="caution">
    <text evidence="2">The sequence shown here is derived from an EMBL/GenBank/DDBJ whole genome shotgun (WGS) entry which is preliminary data.</text>
</comment>
<sequence>MFLETFQLGKIDELMHASQWSRPARNGDGSTWAYRAVGEGLRGRNERVQPGLPTNAWKGKRRDRCADIPKEQSAMEFPAWDRNSNSP</sequence>
<evidence type="ECO:0000313" key="3">
    <source>
        <dbReference type="Proteomes" id="UP000557717"/>
    </source>
</evidence>
<keyword evidence="3" id="KW-1185">Reference proteome</keyword>
<dbReference type="Proteomes" id="UP000557717">
    <property type="component" value="Unassembled WGS sequence"/>
</dbReference>
<gene>
    <name evidence="2" type="ORF">HNR46_003299</name>
</gene>
<feature type="region of interest" description="Disordered" evidence="1">
    <location>
        <begin position="68"/>
        <end position="87"/>
    </location>
</feature>
<reference evidence="2 3" key="1">
    <citation type="submission" date="2020-08" db="EMBL/GenBank/DDBJ databases">
        <title>Genomic Encyclopedia of Type Strains, Phase IV (KMG-IV): sequencing the most valuable type-strain genomes for metagenomic binning, comparative biology and taxonomic classification.</title>
        <authorList>
            <person name="Goeker M."/>
        </authorList>
    </citation>
    <scope>NUCLEOTIDE SEQUENCE [LARGE SCALE GENOMIC DNA]</scope>
    <source>
        <strain evidence="2 3">YC6886</strain>
    </source>
</reference>
<protein>
    <submittedName>
        <fullName evidence="2">Uncharacterized protein</fullName>
    </submittedName>
</protein>
<evidence type="ECO:0000256" key="1">
    <source>
        <dbReference type="SAM" id="MobiDB-lite"/>
    </source>
</evidence>
<name>A0A840V7M5_9BACT</name>
<dbReference type="EMBL" id="JACHFD010000019">
    <property type="protein sequence ID" value="MBB5353046.1"/>
    <property type="molecule type" value="Genomic_DNA"/>
</dbReference>
<dbReference type="AlphaFoldDB" id="A0A840V7M5"/>
<proteinExistence type="predicted"/>
<accession>A0A840V7M5</accession>